<sequence length="1769" mass="196281">MAPEPLFSLWSLFSPQTPSGTDPQRPDLPRSVAFEQIFNQMAPDAEPCLWPGDRHALYDLLGLGPPARLGPCSDGALSLGLWPRLVEKVTQTWLQLSYRWRPHLLEQRLLDLLAQQKAFATLGLAALEIQPAAHAGKEAQAVLAMLDPKGPPVAGLSATAAAWLRGSVDSLAEAVEEIFTAQLLGKQQAQAANWWLAQGKLGEDGTFLFSRFRGRPHPTLLHQSADATMSLLKSIWIDEKNMAEQSAEIQEQVDEATDAGRLAELLSRTAVDEASVHQMQSLALGLPWLPDVPVFSGIEASFTHEEIKDLVFHSNAIELLSDLTVLERVSHNSTVLVPNSSHGVRAVPLLEWYKEPVMKLQRLFTSEPAQQLGLAPLAEALKPGHRVAELCQAICGNWSGREQATTSRKDKKVFISLCPVGVDQRDVWKEPLALVVGLARPLPIKSLVGLEAIRPTLQSFWETATERLGNGHWRDQALRPDVSCTEPILAVWPLRLAGGASMMQDPHLIPYSDGTAIVIMDITVLKCRGGWTQSSQSLGGPALTEAACVRSIAAAHVAWQEWAYLLVFVGKKQTVVQGTKEDFLALVSPAWRSFDFDLPSGKRQHAQAAFGAWWSVLRMLWAEAGALLGCSQKSGTEPRELCLWAVLGRLADELRPWEDFVASDATRLLSASMLLGWLAMKQVIYCADWEDEESGEIRCECGIPLDSSEKTASKRVSLMPAVAAAREFLQLMAEIVVAGEVSNVQKLYTNTLSNEDWQKVVSSCVLQAGGKTQRYLLLDRMDLRLPPRARRRMAHSDGPLPADELFREEAGPRDEPLFSALADAVIRRVSELEPLHVANLCWAFANVARADEINDLRKPGMRHVSLFQSLGRRVSRLAGELLPQHHASILWAFASCEVKDGVSALIDHMFPAMQARPGSYDGRQAAGMLWSLAVLREPHQPLMDFLIHEVCHTGTEGLIRDGPAHLASIVWATARFSKPNPLVAQALSAAPRRLAAELAGGAAELSEGRRQNIAAVVRSMYELGLSSTARTLLDELEALGLLSPGIEELARKRKTEVIGETEALVASLLHERIDVTCAAPKVSWGAKLFSCILISSLTGLAILFPRGPVDDHEDDILRFFTLGSLSVIALLHVLCLLKSHPPSCYMTDAKWCIFGIWLGRMSYWLYEISLEYGWRSFASFPLSLNCGFDSVVCCWILMLFQCRLQALHGITRTASRLWLYIFVAALFLTYYFEGLRLGYDTRLGDCCGLAVRLPFLCFWASYIISVCVSITNCMASLRMESMKVRGLAKQQILWAIGILRMERVLCAVVGISWFLSYSLQAFVLALQTWQQNDYESSQESLWGWVDILGHVDGVISCVNLAFLSGILWQSSPPAETDAETESKARLRGLSSMASFLEAGEEPLYHAKIEELAHRGIRLAFLLDFWEELLEGTLMPSFDAEWSLTNDVVRLAIIPRSRVGRGGKALASIWENSVLPRNMVTHNWTNRFACLVGGIVADALNEGTYEELAEQLNSEEGVEKLRNRLLECGKMDVTYWVCAFSVNQHASICGGYGPEPPEDTPEWQAWDQKRYDSVSLQKFPLCRCSQPKILSHANPACELNKFDDMMRYLDRRVLLFSHVIIVDQQFELLRRAWCVAEIVEGNVLGIPAKIKVFSQAAVDGHYDWLAVMDVRDCSASSATDKAFILGKIADVEAFNLKLQQLVFSAEGLFSDWIDGQERSRQVGRILRRCLSKAPSTASTRLHWRDLVGWSETEAEATSTSSETESEKLMW</sequence>
<evidence type="ECO:0000256" key="1">
    <source>
        <dbReference type="SAM" id="Phobius"/>
    </source>
</evidence>
<feature type="transmembrane region" description="Helical" evidence="1">
    <location>
        <begin position="1178"/>
        <end position="1197"/>
    </location>
</feature>
<feature type="transmembrane region" description="Helical" evidence="1">
    <location>
        <begin position="1116"/>
        <end position="1137"/>
    </location>
</feature>
<feature type="transmembrane region" description="Helical" evidence="1">
    <location>
        <begin position="1088"/>
        <end position="1104"/>
    </location>
</feature>
<gene>
    <name evidence="2" type="ORF">CCMP2556_LOCUS2503</name>
</gene>
<keyword evidence="1" id="KW-1133">Transmembrane helix</keyword>
<proteinExistence type="predicted"/>
<keyword evidence="1" id="KW-0472">Membrane</keyword>
<reference evidence="2 3" key="1">
    <citation type="submission" date="2024-02" db="EMBL/GenBank/DDBJ databases">
        <authorList>
            <person name="Chen Y."/>
            <person name="Shah S."/>
            <person name="Dougan E. K."/>
            <person name="Thang M."/>
            <person name="Chan C."/>
        </authorList>
    </citation>
    <scope>NUCLEOTIDE SEQUENCE [LARGE SCALE GENOMIC DNA]</scope>
</reference>
<name>A0ABP0HMU3_9DINO</name>
<dbReference type="EMBL" id="CAXAMN010000947">
    <property type="protein sequence ID" value="CAK8991540.1"/>
    <property type="molecule type" value="Genomic_DNA"/>
</dbReference>
<accession>A0ABP0HMU3</accession>
<organism evidence="2 3">
    <name type="scientific">Durusdinium trenchii</name>
    <dbReference type="NCBI Taxonomy" id="1381693"/>
    <lineage>
        <taxon>Eukaryota</taxon>
        <taxon>Sar</taxon>
        <taxon>Alveolata</taxon>
        <taxon>Dinophyceae</taxon>
        <taxon>Suessiales</taxon>
        <taxon>Symbiodiniaceae</taxon>
        <taxon>Durusdinium</taxon>
    </lineage>
</organism>
<feature type="transmembrane region" description="Helical" evidence="1">
    <location>
        <begin position="1253"/>
        <end position="1275"/>
    </location>
</feature>
<protein>
    <submittedName>
        <fullName evidence="2">Uncharacterized protein</fullName>
    </submittedName>
</protein>
<keyword evidence="1" id="KW-0812">Transmembrane</keyword>
<evidence type="ECO:0000313" key="2">
    <source>
        <dbReference type="EMBL" id="CAK8991540.1"/>
    </source>
</evidence>
<dbReference type="Proteomes" id="UP001642484">
    <property type="component" value="Unassembled WGS sequence"/>
</dbReference>
<comment type="caution">
    <text evidence="2">The sequence shown here is derived from an EMBL/GenBank/DDBJ whole genome shotgun (WGS) entry which is preliminary data.</text>
</comment>
<keyword evidence="3" id="KW-1185">Reference proteome</keyword>
<evidence type="ECO:0000313" key="3">
    <source>
        <dbReference type="Proteomes" id="UP001642484"/>
    </source>
</evidence>
<feature type="transmembrane region" description="Helical" evidence="1">
    <location>
        <begin position="1217"/>
        <end position="1233"/>
    </location>
</feature>